<organism evidence="6 7">
    <name type="scientific">Spirosoma soli</name>
    <dbReference type="NCBI Taxonomy" id="1770529"/>
    <lineage>
        <taxon>Bacteria</taxon>
        <taxon>Pseudomonadati</taxon>
        <taxon>Bacteroidota</taxon>
        <taxon>Cytophagia</taxon>
        <taxon>Cytophagales</taxon>
        <taxon>Cytophagaceae</taxon>
        <taxon>Spirosoma</taxon>
    </lineage>
</organism>
<feature type="transmembrane region" description="Helical" evidence="4">
    <location>
        <begin position="145"/>
        <end position="167"/>
    </location>
</feature>
<keyword evidence="6" id="KW-0418">Kinase</keyword>
<comment type="catalytic activity">
    <reaction evidence="1">
        <text>ATP + protein L-histidine = ADP + protein N-phospho-L-histidine.</text>
        <dbReference type="EC" id="2.7.13.3"/>
    </reaction>
</comment>
<evidence type="ECO:0000313" key="7">
    <source>
        <dbReference type="Proteomes" id="UP001597469"/>
    </source>
</evidence>
<keyword evidence="3" id="KW-0175">Coiled coil</keyword>
<gene>
    <name evidence="6" type="ORF">ACFSUS_01380</name>
</gene>
<dbReference type="EMBL" id="JBHULN010000001">
    <property type="protein sequence ID" value="MFD2569264.1"/>
    <property type="molecule type" value="Genomic_DNA"/>
</dbReference>
<keyword evidence="4" id="KW-0812">Transmembrane</keyword>
<feature type="domain" description="Histidine kinase" evidence="5">
    <location>
        <begin position="290"/>
        <end position="383"/>
    </location>
</feature>
<dbReference type="Gene3D" id="3.30.565.10">
    <property type="entry name" value="Histidine kinase-like ATPase, C-terminal domain"/>
    <property type="match status" value="1"/>
</dbReference>
<keyword evidence="7" id="KW-1185">Reference proteome</keyword>
<dbReference type="SUPFAM" id="SSF55874">
    <property type="entry name" value="ATPase domain of HSP90 chaperone/DNA topoisomerase II/histidine kinase"/>
    <property type="match status" value="1"/>
</dbReference>
<comment type="caution">
    <text evidence="6">The sequence shown here is derived from an EMBL/GenBank/DDBJ whole genome shotgun (WGS) entry which is preliminary data.</text>
</comment>
<feature type="transmembrane region" description="Helical" evidence="4">
    <location>
        <begin position="64"/>
        <end position="82"/>
    </location>
</feature>
<keyword evidence="4" id="KW-1133">Transmembrane helix</keyword>
<evidence type="ECO:0000256" key="3">
    <source>
        <dbReference type="SAM" id="Coils"/>
    </source>
</evidence>
<dbReference type="Proteomes" id="UP001597469">
    <property type="component" value="Unassembled WGS sequence"/>
</dbReference>
<name>A0ABW5LZ01_9BACT</name>
<dbReference type="GO" id="GO:0004673">
    <property type="term" value="F:protein histidine kinase activity"/>
    <property type="evidence" value="ECO:0007669"/>
    <property type="project" value="UniProtKB-EC"/>
</dbReference>
<proteinExistence type="predicted"/>
<feature type="transmembrane region" description="Helical" evidence="4">
    <location>
        <begin position="103"/>
        <end position="125"/>
    </location>
</feature>
<protein>
    <recommendedName>
        <fullName evidence="2">histidine kinase</fullName>
        <ecNumber evidence="2">2.7.13.3</ecNumber>
    </recommendedName>
</protein>
<dbReference type="PANTHER" id="PTHR34220">
    <property type="entry name" value="SENSOR HISTIDINE KINASE YPDA"/>
    <property type="match status" value="1"/>
</dbReference>
<dbReference type="PROSITE" id="PS50109">
    <property type="entry name" value="HIS_KIN"/>
    <property type="match status" value="1"/>
</dbReference>
<dbReference type="PANTHER" id="PTHR34220:SF7">
    <property type="entry name" value="SENSOR HISTIDINE KINASE YPDA"/>
    <property type="match status" value="1"/>
</dbReference>
<keyword evidence="6" id="KW-0808">Transferase</keyword>
<feature type="coiled-coil region" evidence="3">
    <location>
        <begin position="169"/>
        <end position="203"/>
    </location>
</feature>
<evidence type="ECO:0000313" key="6">
    <source>
        <dbReference type="EMBL" id="MFD2569264.1"/>
    </source>
</evidence>
<keyword evidence="4" id="KW-0472">Membrane</keyword>
<dbReference type="PRINTS" id="PR00344">
    <property type="entry name" value="BCTRLSENSOR"/>
</dbReference>
<evidence type="ECO:0000256" key="4">
    <source>
        <dbReference type="SAM" id="Phobius"/>
    </source>
</evidence>
<reference evidence="7" key="1">
    <citation type="journal article" date="2019" name="Int. J. Syst. Evol. Microbiol.">
        <title>The Global Catalogue of Microorganisms (GCM) 10K type strain sequencing project: providing services to taxonomists for standard genome sequencing and annotation.</title>
        <authorList>
            <consortium name="The Broad Institute Genomics Platform"/>
            <consortium name="The Broad Institute Genome Sequencing Center for Infectious Disease"/>
            <person name="Wu L."/>
            <person name="Ma J."/>
        </authorList>
    </citation>
    <scope>NUCLEOTIDE SEQUENCE [LARGE SCALE GENOMIC DNA]</scope>
    <source>
        <strain evidence="7">KCTC 42805</strain>
    </source>
</reference>
<dbReference type="InterPro" id="IPR003594">
    <property type="entry name" value="HATPase_dom"/>
</dbReference>
<dbReference type="Pfam" id="PF06580">
    <property type="entry name" value="His_kinase"/>
    <property type="match status" value="1"/>
</dbReference>
<accession>A0ABW5LZ01</accession>
<dbReference type="InterPro" id="IPR010559">
    <property type="entry name" value="Sig_transdc_His_kin_internal"/>
</dbReference>
<dbReference type="Pfam" id="PF02518">
    <property type="entry name" value="HATPase_c"/>
    <property type="match status" value="1"/>
</dbReference>
<evidence type="ECO:0000256" key="1">
    <source>
        <dbReference type="ARBA" id="ARBA00000085"/>
    </source>
</evidence>
<evidence type="ECO:0000256" key="2">
    <source>
        <dbReference type="ARBA" id="ARBA00012438"/>
    </source>
</evidence>
<dbReference type="RefSeq" id="WP_381518022.1">
    <property type="nucleotide sequence ID" value="NZ_JBHULN010000001.1"/>
</dbReference>
<dbReference type="InterPro" id="IPR004358">
    <property type="entry name" value="Sig_transdc_His_kin-like_C"/>
</dbReference>
<evidence type="ECO:0000259" key="5">
    <source>
        <dbReference type="PROSITE" id="PS50109"/>
    </source>
</evidence>
<dbReference type="InterPro" id="IPR036890">
    <property type="entry name" value="HATPase_C_sf"/>
</dbReference>
<dbReference type="InterPro" id="IPR005467">
    <property type="entry name" value="His_kinase_dom"/>
</dbReference>
<sequence>MIDPFYRLLQRLFQQSGIPLTPKTFWRYSAWFWGGFAVISYVHYTIWELLTQGSMYYTETWHWLVKWILWWATSPVILWAANRYPISTDQGWFVLIRRIGTHLLILSLLSLGMICLEYLAVWRFYELETRKAMPPDQIIIWFFSRYSLVIAIYMLVVVGYQIIVASYRYQALQKQALQIEMTVEQLQAQLDQAQLQALKMQLNPHFLFNTHHTIIGLIVQHENKKAIAMLTALSSLLRSIVDHTDVQFVTLTEEMEFIKSYLRIQQIRFQDRLDVAIDLMPETLDCTVPQYILQPLVENAFVHGLEKIASQAQLVISASRDDDQLIMKVQDNGPGIKGEISRSGVGIQNTQRRLAQLYGEAAELNYCQTLGGGTTFIVSIPLN</sequence>
<feature type="transmembrane region" description="Helical" evidence="4">
    <location>
        <begin position="25"/>
        <end position="44"/>
    </location>
</feature>
<dbReference type="InterPro" id="IPR050640">
    <property type="entry name" value="Bact_2-comp_sensor_kinase"/>
</dbReference>
<dbReference type="EC" id="2.7.13.3" evidence="2"/>